<evidence type="ECO:0000313" key="13">
    <source>
        <dbReference type="Proteomes" id="UP001165367"/>
    </source>
</evidence>
<keyword evidence="7 9" id="KW-0067">ATP-binding</keyword>
<dbReference type="InterPro" id="IPR042174">
    <property type="entry name" value="RecF_2"/>
</dbReference>
<dbReference type="Gene3D" id="3.40.50.300">
    <property type="entry name" value="P-loop containing nucleotide triphosphate hydrolases"/>
    <property type="match status" value="1"/>
</dbReference>
<evidence type="ECO:0000259" key="11">
    <source>
        <dbReference type="Pfam" id="PF02463"/>
    </source>
</evidence>
<evidence type="ECO:0000256" key="2">
    <source>
        <dbReference type="ARBA" id="ARBA00008016"/>
    </source>
</evidence>
<name>A0ABS9KMR1_9BACT</name>
<dbReference type="SUPFAM" id="SSF52540">
    <property type="entry name" value="P-loop containing nucleoside triphosphate hydrolases"/>
    <property type="match status" value="1"/>
</dbReference>
<organism evidence="12 13">
    <name type="scientific">Terrimonas ginsenosidimutans</name>
    <dbReference type="NCBI Taxonomy" id="2908004"/>
    <lineage>
        <taxon>Bacteria</taxon>
        <taxon>Pseudomonadati</taxon>
        <taxon>Bacteroidota</taxon>
        <taxon>Chitinophagia</taxon>
        <taxon>Chitinophagales</taxon>
        <taxon>Chitinophagaceae</taxon>
        <taxon>Terrimonas</taxon>
    </lineage>
</organism>
<keyword evidence="9 10" id="KW-0227">DNA damage</keyword>
<dbReference type="Proteomes" id="UP001165367">
    <property type="component" value="Unassembled WGS sequence"/>
</dbReference>
<feature type="binding site" evidence="9">
    <location>
        <begin position="31"/>
        <end position="38"/>
    </location>
    <ligand>
        <name>ATP</name>
        <dbReference type="ChEBI" id="CHEBI:30616"/>
    </ligand>
</feature>
<evidence type="ECO:0000256" key="7">
    <source>
        <dbReference type="ARBA" id="ARBA00022840"/>
    </source>
</evidence>
<dbReference type="Gene3D" id="1.20.1050.90">
    <property type="entry name" value="RecF/RecN/SMC, N-terminal domain"/>
    <property type="match status" value="1"/>
</dbReference>
<feature type="domain" description="RecF/RecN/SMC N-terminal" evidence="11">
    <location>
        <begin position="4"/>
        <end position="349"/>
    </location>
</feature>
<keyword evidence="9 10" id="KW-0742">SOS response</keyword>
<dbReference type="InterPro" id="IPR001238">
    <property type="entry name" value="DNA-binding_RecF"/>
</dbReference>
<gene>
    <name evidence="9 12" type="primary">recF</name>
    <name evidence="12" type="ORF">LZZ85_04870</name>
</gene>
<evidence type="ECO:0000256" key="9">
    <source>
        <dbReference type="HAMAP-Rule" id="MF_00365"/>
    </source>
</evidence>
<proteinExistence type="inferred from homology"/>
<evidence type="ECO:0000256" key="3">
    <source>
        <dbReference type="ARBA" id="ARBA00020170"/>
    </source>
</evidence>
<evidence type="ECO:0000256" key="10">
    <source>
        <dbReference type="RuleBase" id="RU000578"/>
    </source>
</evidence>
<dbReference type="RefSeq" id="WP_237869044.1">
    <property type="nucleotide sequence ID" value="NZ_JAKLTR010000002.1"/>
</dbReference>
<keyword evidence="6 9" id="KW-0547">Nucleotide-binding</keyword>
<evidence type="ECO:0000256" key="8">
    <source>
        <dbReference type="ARBA" id="ARBA00023125"/>
    </source>
</evidence>
<evidence type="ECO:0000256" key="6">
    <source>
        <dbReference type="ARBA" id="ARBA00022741"/>
    </source>
</evidence>
<evidence type="ECO:0000256" key="1">
    <source>
        <dbReference type="ARBA" id="ARBA00004496"/>
    </source>
</evidence>
<comment type="subcellular location">
    <subcellularLocation>
        <location evidence="1 9 10">Cytoplasm</location>
    </subcellularLocation>
</comment>
<evidence type="ECO:0000313" key="12">
    <source>
        <dbReference type="EMBL" id="MCG2613598.1"/>
    </source>
</evidence>
<reference evidence="12" key="1">
    <citation type="submission" date="2022-01" db="EMBL/GenBank/DDBJ databases">
        <authorList>
            <person name="Jo J.-H."/>
            <person name="Im W.-T."/>
        </authorList>
    </citation>
    <scope>NUCLEOTIDE SEQUENCE</scope>
    <source>
        <strain evidence="12">NA20</strain>
    </source>
</reference>
<dbReference type="Pfam" id="PF02463">
    <property type="entry name" value="SMC_N"/>
    <property type="match status" value="1"/>
</dbReference>
<dbReference type="HAMAP" id="MF_00365">
    <property type="entry name" value="RecF"/>
    <property type="match status" value="1"/>
</dbReference>
<evidence type="ECO:0000256" key="4">
    <source>
        <dbReference type="ARBA" id="ARBA00022490"/>
    </source>
</evidence>
<keyword evidence="5 9" id="KW-0235">DNA replication</keyword>
<accession>A0ABS9KMR1</accession>
<dbReference type="PANTHER" id="PTHR32182">
    <property type="entry name" value="DNA REPLICATION AND REPAIR PROTEIN RECF"/>
    <property type="match status" value="1"/>
</dbReference>
<dbReference type="EMBL" id="JAKLTR010000002">
    <property type="protein sequence ID" value="MCG2613598.1"/>
    <property type="molecule type" value="Genomic_DNA"/>
</dbReference>
<keyword evidence="13" id="KW-1185">Reference proteome</keyword>
<dbReference type="PROSITE" id="PS00618">
    <property type="entry name" value="RECF_2"/>
    <property type="match status" value="1"/>
</dbReference>
<dbReference type="PROSITE" id="PS00617">
    <property type="entry name" value="RECF_1"/>
    <property type="match status" value="1"/>
</dbReference>
<dbReference type="InterPro" id="IPR018078">
    <property type="entry name" value="DNA-binding_RecF_CS"/>
</dbReference>
<keyword evidence="9 10" id="KW-0234">DNA repair</keyword>
<dbReference type="InterPro" id="IPR027417">
    <property type="entry name" value="P-loop_NTPase"/>
</dbReference>
<keyword evidence="4 9" id="KW-0963">Cytoplasm</keyword>
<comment type="similarity">
    <text evidence="2 9 10">Belongs to the RecF family.</text>
</comment>
<dbReference type="NCBIfam" id="TIGR00611">
    <property type="entry name" value="recf"/>
    <property type="match status" value="1"/>
</dbReference>
<comment type="function">
    <text evidence="9 10">The RecF protein is involved in DNA metabolism; it is required for DNA replication and normal SOS inducibility. RecF binds preferentially to single-stranded, linear DNA. It also seems to bind ATP.</text>
</comment>
<protein>
    <recommendedName>
        <fullName evidence="3 9">DNA replication and repair protein RecF</fullName>
    </recommendedName>
</protein>
<evidence type="ECO:0000256" key="5">
    <source>
        <dbReference type="ARBA" id="ARBA00022705"/>
    </source>
</evidence>
<keyword evidence="8 9" id="KW-0238">DNA-binding</keyword>
<sequence>MLRIESLALLQFKNYSDRVFKTPERVIGICGLNGIGKTNLLDAIHYLCFTKSYFSRQDATSVQQGKTGFRIEGQVVLQDKPEKAVCVLRENGKKEFSINGQAYDKFSQHIGRYPCVVIAPDDASLITGSSEERRKFLDSLLSQLDAGYLQQLIVYTKVLQQRNSLLKSFAETGQKDLSLLEVIDQQLIPAGEYVFNKRKEFLVSFLPAVKHAYLDIARQQEELHLFYESELLRAEFPELLRATRQKDLLSQRTATGPHRDDIEISMGKMLFRNIASQGQRKSLLFALKLAEMDVLQQEKHFPPLLLLDDVFEKLDEERIANLLEKVCIKNEGQVFITDTNKERLTLQLEKLGVAFGMIGL</sequence>
<dbReference type="PANTHER" id="PTHR32182:SF0">
    <property type="entry name" value="DNA REPLICATION AND REPAIR PROTEIN RECF"/>
    <property type="match status" value="1"/>
</dbReference>
<comment type="caution">
    <text evidence="12">The sequence shown here is derived from an EMBL/GenBank/DDBJ whole genome shotgun (WGS) entry which is preliminary data.</text>
</comment>
<dbReference type="InterPro" id="IPR003395">
    <property type="entry name" value="RecF/RecN/SMC_N"/>
</dbReference>